<dbReference type="AlphaFoldDB" id="A0A371IKT7"/>
<keyword evidence="1" id="KW-1133">Transmembrane helix</keyword>
<comment type="caution">
    <text evidence="2">The sequence shown here is derived from an EMBL/GenBank/DDBJ whole genome shotgun (WGS) entry which is preliminary data.</text>
</comment>
<feature type="transmembrane region" description="Helical" evidence="1">
    <location>
        <begin position="62"/>
        <end position="78"/>
    </location>
</feature>
<accession>A0A371IKT7</accession>
<dbReference type="Proteomes" id="UP000093352">
    <property type="component" value="Unassembled WGS sequence"/>
</dbReference>
<sequence>MSTAKIVLLYTILIVLSKISLLSIDSIVFGDANLTSLSYILAISTLNLLPTFLILKMHKAHFFEVLVLDAYLIAQAMFVKDNILWIITAIYFFVICIIYYKLNKHSKF</sequence>
<gene>
    <name evidence="2" type="ORF">BBG48_006675</name>
</gene>
<evidence type="ECO:0000256" key="1">
    <source>
        <dbReference type="SAM" id="Phobius"/>
    </source>
</evidence>
<dbReference type="EMBL" id="MBEW02000012">
    <property type="protein sequence ID" value="RDY21107.1"/>
    <property type="molecule type" value="Genomic_DNA"/>
</dbReference>
<reference evidence="2 3" key="1">
    <citation type="journal article" date="2016" name="Genome Announc.">
        <title>Draft Genome Sequence of Criibacterium bergeronii gen. nov., sp. nov., Strain CCRI-22567T, Isolated from a Vaginal Sample from a Woman with Bacterial Vaginosis.</title>
        <authorList>
            <person name="Maheux A.F."/>
            <person name="Berube E."/>
            <person name="Boudreau D.K."/>
            <person name="Raymond F."/>
            <person name="Corbeil J."/>
            <person name="Roy P.H."/>
            <person name="Boissinot M."/>
            <person name="Omar R.F."/>
        </authorList>
    </citation>
    <scope>NUCLEOTIDE SEQUENCE [LARGE SCALE GENOMIC DNA]</scope>
    <source>
        <strain evidence="2 3">CCRI-22567</strain>
    </source>
</reference>
<evidence type="ECO:0000313" key="3">
    <source>
        <dbReference type="Proteomes" id="UP000093352"/>
    </source>
</evidence>
<feature type="transmembrane region" description="Helical" evidence="1">
    <location>
        <begin position="36"/>
        <end position="55"/>
    </location>
</feature>
<feature type="transmembrane region" description="Helical" evidence="1">
    <location>
        <begin position="84"/>
        <end position="102"/>
    </location>
</feature>
<name>A0A371IKT7_9FIRM</name>
<protein>
    <submittedName>
        <fullName evidence="2">Uncharacterized protein</fullName>
    </submittedName>
</protein>
<organism evidence="2 3">
    <name type="scientific">Criibacterium bergeronii</name>
    <dbReference type="NCBI Taxonomy" id="1871336"/>
    <lineage>
        <taxon>Bacteria</taxon>
        <taxon>Bacillati</taxon>
        <taxon>Bacillota</taxon>
        <taxon>Clostridia</taxon>
        <taxon>Peptostreptococcales</taxon>
        <taxon>Filifactoraceae</taxon>
        <taxon>Criibacterium</taxon>
    </lineage>
</organism>
<evidence type="ECO:0000313" key="2">
    <source>
        <dbReference type="EMBL" id="RDY21107.1"/>
    </source>
</evidence>
<proteinExistence type="predicted"/>
<keyword evidence="3" id="KW-1185">Reference proteome</keyword>
<feature type="transmembrane region" description="Helical" evidence="1">
    <location>
        <begin position="7"/>
        <end position="30"/>
    </location>
</feature>
<keyword evidence="1" id="KW-0812">Transmembrane</keyword>
<keyword evidence="1" id="KW-0472">Membrane</keyword>